<organism evidence="11 12">
    <name type="scientific">Labilibaculum manganireducens</name>
    <dbReference type="NCBI Taxonomy" id="1940525"/>
    <lineage>
        <taxon>Bacteria</taxon>
        <taxon>Pseudomonadati</taxon>
        <taxon>Bacteroidota</taxon>
        <taxon>Bacteroidia</taxon>
        <taxon>Marinilabiliales</taxon>
        <taxon>Marinifilaceae</taxon>
        <taxon>Labilibaculum</taxon>
    </lineage>
</organism>
<proteinExistence type="predicted"/>
<gene>
    <name evidence="11" type="ORF">BZG01_13065</name>
</gene>
<dbReference type="PANTHER" id="PTHR33885:SF3">
    <property type="entry name" value="PHAGE SHOCK PROTEIN C"/>
    <property type="match status" value="1"/>
</dbReference>
<evidence type="ECO:0000256" key="6">
    <source>
        <dbReference type="SAM" id="MobiDB-lite"/>
    </source>
</evidence>
<feature type="transmembrane region" description="Helical" evidence="7">
    <location>
        <begin position="290"/>
        <end position="313"/>
    </location>
</feature>
<reference evidence="11 12" key="1">
    <citation type="journal article" date="2017" name="Front. Microbiol.">
        <title>Labilibaculum manganireducens gen. nov., sp. nov. and Labilibaculum filiforme sp. nov., Novel Bacteroidetes Isolated from Subsurface Sediments of the Baltic Sea.</title>
        <authorList>
            <person name="Vandieken V."/>
            <person name="Marshall I.P."/>
            <person name="Niemann H."/>
            <person name="Engelen B."/>
            <person name="Cypionka H."/>
        </authorList>
    </citation>
    <scope>NUCLEOTIDE SEQUENCE [LARGE SCALE GENOMIC DNA]</scope>
    <source>
        <strain evidence="11 12">59.10-2M</strain>
    </source>
</reference>
<dbReference type="RefSeq" id="WP_101310291.1">
    <property type="nucleotide sequence ID" value="NZ_MVDE01000019.1"/>
</dbReference>
<keyword evidence="5 7" id="KW-0472">Membrane</keyword>
<feature type="transmembrane region" description="Helical" evidence="7">
    <location>
        <begin position="147"/>
        <end position="167"/>
    </location>
</feature>
<dbReference type="Pfam" id="PF22744">
    <property type="entry name" value="Toast-rack_PspC-Cterm"/>
    <property type="match status" value="1"/>
</dbReference>
<dbReference type="InterPro" id="IPR007168">
    <property type="entry name" value="Phageshock_PspC_N"/>
</dbReference>
<feature type="domain" description="Phage shock protein PspC N-terminal" evidence="8">
    <location>
        <begin position="112"/>
        <end position="170"/>
    </location>
</feature>
<evidence type="ECO:0000259" key="9">
    <source>
        <dbReference type="Pfam" id="PF22571"/>
    </source>
</evidence>
<protein>
    <submittedName>
        <fullName evidence="11">Uncharacterized protein</fullName>
    </submittedName>
</protein>
<comment type="caution">
    <text evidence="11">The sequence shown here is derived from an EMBL/GenBank/DDBJ whole genome shotgun (WGS) entry which is preliminary data.</text>
</comment>
<feature type="domain" description="PspC-related transmembrane region" evidence="9">
    <location>
        <begin position="214"/>
        <end position="352"/>
    </location>
</feature>
<dbReference type="AlphaFoldDB" id="A0A2N3I4X7"/>
<evidence type="ECO:0000256" key="7">
    <source>
        <dbReference type="SAM" id="Phobius"/>
    </source>
</evidence>
<keyword evidence="12" id="KW-1185">Reference proteome</keyword>
<evidence type="ECO:0000256" key="4">
    <source>
        <dbReference type="ARBA" id="ARBA00022989"/>
    </source>
</evidence>
<feature type="transmembrane region" description="Helical" evidence="7">
    <location>
        <begin position="122"/>
        <end position="141"/>
    </location>
</feature>
<dbReference type="Pfam" id="PF04024">
    <property type="entry name" value="PspC"/>
    <property type="match status" value="1"/>
</dbReference>
<keyword evidence="2" id="KW-1003">Cell membrane</keyword>
<feature type="domain" description="PspC-related ToastRack" evidence="10">
    <location>
        <begin position="409"/>
        <end position="524"/>
    </location>
</feature>
<feature type="region of interest" description="Disordered" evidence="6">
    <location>
        <begin position="91"/>
        <end position="111"/>
    </location>
</feature>
<keyword evidence="4 7" id="KW-1133">Transmembrane helix</keyword>
<accession>A0A2N3I4X7</accession>
<dbReference type="PANTHER" id="PTHR33885">
    <property type="entry name" value="PHAGE SHOCK PROTEIN C"/>
    <property type="match status" value="1"/>
</dbReference>
<sequence>MKKTLTINISGSIFHIDEDAFEKLQAYLRTINSHYGPSEEGREIISDIEARISEIFHEKLSTKDQVVNVDMIEETISIMGKPEEIFAIDEESIEDESNQETDAKQTSEKKKRRLFRDPDHRVLGGVASGLAAYFGIDVVVIRLLFALFFFLGYGFSFLLYVILWIAVPKAITTTQKLEMKGKKVNISNIEETIKDEYKEVKESFEKIRDKNGPQVQDGFDRVIDFLGTALRLILKVIIILLGIGFVFAGFVTLISFIGSMIFVNSFFGPFSDFHFPGTVLPHLFLDGSSITLFTIGVIVVIGIPLLLLIFAGLKLLFNFKTNNKIIGFSALAFWILGIILLVSLSFSQIKGYMQSSTRYSENIEIQPTQTDTLYLKSTDNIDFDWHNGHIGLDNIKIIVKDDKEIIVGEPTLDIEKSNSGKFEIKLKKKSRGRSNEQASENAENIEYNWKQTDSLIVFNQFFTLPTDSKWRNQKLHITIKVPEGKVIYLDKSMRKIIHDIDNVDNAWDYDMLDKMWIMKKEGLSKLKYHNK</sequence>
<dbReference type="EMBL" id="MVDE01000019">
    <property type="protein sequence ID" value="PKQ65380.1"/>
    <property type="molecule type" value="Genomic_DNA"/>
</dbReference>
<evidence type="ECO:0000256" key="2">
    <source>
        <dbReference type="ARBA" id="ARBA00022475"/>
    </source>
</evidence>
<feature type="transmembrane region" description="Helical" evidence="7">
    <location>
        <begin position="325"/>
        <end position="346"/>
    </location>
</feature>
<dbReference type="InterPro" id="IPR052027">
    <property type="entry name" value="PspC"/>
</dbReference>
<evidence type="ECO:0000259" key="8">
    <source>
        <dbReference type="Pfam" id="PF04024"/>
    </source>
</evidence>
<comment type="subcellular location">
    <subcellularLocation>
        <location evidence="1">Cell membrane</location>
        <topology evidence="1">Single-pass membrane protein</topology>
    </subcellularLocation>
</comment>
<feature type="transmembrane region" description="Helical" evidence="7">
    <location>
        <begin position="236"/>
        <end position="263"/>
    </location>
</feature>
<dbReference type="InterPro" id="IPR054319">
    <property type="entry name" value="PspC-rel_ToastRack"/>
</dbReference>
<dbReference type="InterPro" id="IPR054321">
    <property type="entry name" value="PspC-rel_TM"/>
</dbReference>
<evidence type="ECO:0000256" key="5">
    <source>
        <dbReference type="ARBA" id="ARBA00023136"/>
    </source>
</evidence>
<keyword evidence="3 7" id="KW-0812">Transmembrane</keyword>
<dbReference type="Pfam" id="PF22571">
    <property type="entry name" value="LiaI-LiaF-TM_PspC"/>
    <property type="match status" value="1"/>
</dbReference>
<dbReference type="Proteomes" id="UP000233618">
    <property type="component" value="Unassembled WGS sequence"/>
</dbReference>
<evidence type="ECO:0000256" key="1">
    <source>
        <dbReference type="ARBA" id="ARBA00004162"/>
    </source>
</evidence>
<evidence type="ECO:0000259" key="10">
    <source>
        <dbReference type="Pfam" id="PF22744"/>
    </source>
</evidence>
<name>A0A2N3I4X7_9BACT</name>
<evidence type="ECO:0000256" key="3">
    <source>
        <dbReference type="ARBA" id="ARBA00022692"/>
    </source>
</evidence>
<dbReference type="GO" id="GO:0005886">
    <property type="term" value="C:plasma membrane"/>
    <property type="evidence" value="ECO:0007669"/>
    <property type="project" value="UniProtKB-SubCell"/>
</dbReference>
<evidence type="ECO:0000313" key="12">
    <source>
        <dbReference type="Proteomes" id="UP000233618"/>
    </source>
</evidence>
<evidence type="ECO:0000313" key="11">
    <source>
        <dbReference type="EMBL" id="PKQ65380.1"/>
    </source>
</evidence>